<proteinExistence type="predicted"/>
<reference evidence="3 4" key="1">
    <citation type="submission" date="2020-08" db="EMBL/GenBank/DDBJ databases">
        <title>Genomic Encyclopedia of Type Strains, Phase IV (KMG-IV): sequencing the most valuable type-strain genomes for metagenomic binning, comparative biology and taxonomic classification.</title>
        <authorList>
            <person name="Goeker M."/>
        </authorList>
    </citation>
    <scope>NUCLEOTIDE SEQUENCE [LARGE SCALE GENOMIC DNA]</scope>
    <source>
        <strain evidence="3 4">DSM 102850</strain>
    </source>
</reference>
<feature type="domain" description="TonB C-terminal" evidence="2">
    <location>
        <begin position="303"/>
        <end position="393"/>
    </location>
</feature>
<dbReference type="Gene3D" id="3.30.2420.10">
    <property type="entry name" value="TonB"/>
    <property type="match status" value="1"/>
</dbReference>
<feature type="signal peptide" evidence="1">
    <location>
        <begin position="1"/>
        <end position="19"/>
    </location>
</feature>
<protein>
    <recommendedName>
        <fullName evidence="2">TonB C-terminal domain-containing protein</fullName>
    </recommendedName>
</protein>
<feature type="chain" id="PRO_5032421990" description="TonB C-terminal domain-containing protein" evidence="1">
    <location>
        <begin position="20"/>
        <end position="393"/>
    </location>
</feature>
<evidence type="ECO:0000259" key="2">
    <source>
        <dbReference type="PROSITE" id="PS52015"/>
    </source>
</evidence>
<comment type="caution">
    <text evidence="3">The sequence shown here is derived from an EMBL/GenBank/DDBJ whole genome shotgun (WGS) entry which is preliminary data.</text>
</comment>
<gene>
    <name evidence="3" type="ORF">GGQ59_001401</name>
</gene>
<dbReference type="AlphaFoldDB" id="A0A840I2C6"/>
<dbReference type="EMBL" id="JACHOB010000002">
    <property type="protein sequence ID" value="MBB4658887.1"/>
    <property type="molecule type" value="Genomic_DNA"/>
</dbReference>
<keyword evidence="1" id="KW-0732">Signal</keyword>
<dbReference type="GO" id="GO:0055085">
    <property type="term" value="P:transmembrane transport"/>
    <property type="evidence" value="ECO:0007669"/>
    <property type="project" value="InterPro"/>
</dbReference>
<dbReference type="Proteomes" id="UP000563524">
    <property type="component" value="Unassembled WGS sequence"/>
</dbReference>
<accession>A0A840I2C6</accession>
<dbReference type="RefSeq" id="WP_183817058.1">
    <property type="nucleotide sequence ID" value="NZ_JACHOB010000002.1"/>
</dbReference>
<organism evidence="3 4">
    <name type="scientific">Parvularcula dongshanensis</name>
    <dbReference type="NCBI Taxonomy" id="1173995"/>
    <lineage>
        <taxon>Bacteria</taxon>
        <taxon>Pseudomonadati</taxon>
        <taxon>Pseudomonadota</taxon>
        <taxon>Alphaproteobacteria</taxon>
        <taxon>Parvularculales</taxon>
        <taxon>Parvularculaceae</taxon>
        <taxon>Parvularcula</taxon>
    </lineage>
</organism>
<evidence type="ECO:0000256" key="1">
    <source>
        <dbReference type="SAM" id="SignalP"/>
    </source>
</evidence>
<dbReference type="SUPFAM" id="SSF74653">
    <property type="entry name" value="TolA/TonB C-terminal domain"/>
    <property type="match status" value="1"/>
</dbReference>
<evidence type="ECO:0000313" key="4">
    <source>
        <dbReference type="Proteomes" id="UP000563524"/>
    </source>
</evidence>
<dbReference type="PROSITE" id="PS52015">
    <property type="entry name" value="TONB_CTD"/>
    <property type="match status" value="1"/>
</dbReference>
<name>A0A840I2C6_9PROT</name>
<evidence type="ECO:0000313" key="3">
    <source>
        <dbReference type="EMBL" id="MBB4658887.1"/>
    </source>
</evidence>
<sequence>MIKALAVLLAAFALSGAAAQDRRHLEEYKAYLAAQQAGDAAATTRYAEAAWRAAETELGGHETTALLAQNYLWEVLLRDPEEAEEAAARALALGEQGLGLGNFTLTELRLADAFAKNVHHLRRRSNREALLAAIETYPPQEALTSVLVSVYDQSIVRAYVADEYGLAYDAATLFERRLAEEPGVSDSRQASILTNRAAALIASRRSRFDSKYYSRTDAKSSAGYEERLADAQILLDAAAALFPKTKRLDEMDPNQHLTRAWNGVAVAIGRSMDYEVPEDWAFEGHRGRFSWDSLMTREGADGAEILCEVSWTKRDMHYPAAAMRDGYIGAVLVGYHLDTDGHVIEPRVLAEIPQEIFSQTILKEMKDWEADAGNLDPACLRDHLTSFNFTMQR</sequence>
<dbReference type="InterPro" id="IPR037682">
    <property type="entry name" value="TonB_C"/>
</dbReference>
<keyword evidence="4" id="KW-1185">Reference proteome</keyword>
<dbReference type="Pfam" id="PF03544">
    <property type="entry name" value="TonB_C"/>
    <property type="match status" value="1"/>
</dbReference>